<evidence type="ECO:0008006" key="4">
    <source>
        <dbReference type="Google" id="ProtNLM"/>
    </source>
</evidence>
<dbReference type="GO" id="GO:0005506">
    <property type="term" value="F:iron ion binding"/>
    <property type="evidence" value="ECO:0007669"/>
    <property type="project" value="InterPro"/>
</dbReference>
<name>A0AAU9V894_EUPED</name>
<comment type="caution">
    <text evidence="2">The sequence shown here is derived from an EMBL/GenBank/DDBJ whole genome shotgun (WGS) entry which is preliminary data.</text>
</comment>
<dbReference type="GO" id="GO:0020037">
    <property type="term" value="F:heme binding"/>
    <property type="evidence" value="ECO:0007669"/>
    <property type="project" value="InterPro"/>
</dbReference>
<dbReference type="AlphaFoldDB" id="A0AAU9V894"/>
<evidence type="ECO:0000256" key="1">
    <source>
        <dbReference type="ARBA" id="ARBA00023033"/>
    </source>
</evidence>
<evidence type="ECO:0000313" key="3">
    <source>
        <dbReference type="Proteomes" id="UP001153954"/>
    </source>
</evidence>
<sequence length="84" mass="9698">MSFAMYFFQHSITLLSRSYSILSSKRLCAGETYAQQSMFQVFAAFMQAFTVFTTDGKHLKKPGRKIQGIITSLPEFWVRATPRY</sequence>
<dbReference type="SUPFAM" id="SSF48264">
    <property type="entry name" value="Cytochrome P450"/>
    <property type="match status" value="1"/>
</dbReference>
<keyword evidence="1" id="KW-0560">Oxidoreductase</keyword>
<proteinExistence type="predicted"/>
<evidence type="ECO:0000313" key="2">
    <source>
        <dbReference type="EMBL" id="CAH2105366.1"/>
    </source>
</evidence>
<dbReference type="GO" id="GO:0016705">
    <property type="term" value="F:oxidoreductase activity, acting on paired donors, with incorporation or reduction of molecular oxygen"/>
    <property type="evidence" value="ECO:0007669"/>
    <property type="project" value="InterPro"/>
</dbReference>
<dbReference type="InterPro" id="IPR036396">
    <property type="entry name" value="Cyt_P450_sf"/>
</dbReference>
<reference evidence="2" key="1">
    <citation type="submission" date="2022-03" db="EMBL/GenBank/DDBJ databases">
        <authorList>
            <person name="Tunstrom K."/>
        </authorList>
    </citation>
    <scope>NUCLEOTIDE SEQUENCE</scope>
</reference>
<keyword evidence="1" id="KW-0503">Monooxygenase</keyword>
<organism evidence="2 3">
    <name type="scientific">Euphydryas editha</name>
    <name type="common">Edith's checkerspot</name>
    <dbReference type="NCBI Taxonomy" id="104508"/>
    <lineage>
        <taxon>Eukaryota</taxon>
        <taxon>Metazoa</taxon>
        <taxon>Ecdysozoa</taxon>
        <taxon>Arthropoda</taxon>
        <taxon>Hexapoda</taxon>
        <taxon>Insecta</taxon>
        <taxon>Pterygota</taxon>
        <taxon>Neoptera</taxon>
        <taxon>Endopterygota</taxon>
        <taxon>Lepidoptera</taxon>
        <taxon>Glossata</taxon>
        <taxon>Ditrysia</taxon>
        <taxon>Papilionoidea</taxon>
        <taxon>Nymphalidae</taxon>
        <taxon>Nymphalinae</taxon>
        <taxon>Euphydryas</taxon>
    </lineage>
</organism>
<dbReference type="GO" id="GO:0004497">
    <property type="term" value="F:monooxygenase activity"/>
    <property type="evidence" value="ECO:0007669"/>
    <property type="project" value="UniProtKB-KW"/>
</dbReference>
<dbReference type="Proteomes" id="UP001153954">
    <property type="component" value="Unassembled WGS sequence"/>
</dbReference>
<dbReference type="EMBL" id="CAKOGL010000028">
    <property type="protein sequence ID" value="CAH2105366.1"/>
    <property type="molecule type" value="Genomic_DNA"/>
</dbReference>
<protein>
    <recommendedName>
        <fullName evidence="4">Secreted protein</fullName>
    </recommendedName>
</protein>
<keyword evidence="3" id="KW-1185">Reference proteome</keyword>
<gene>
    <name evidence="2" type="ORF">EEDITHA_LOCUS19632</name>
</gene>
<dbReference type="Gene3D" id="1.10.630.10">
    <property type="entry name" value="Cytochrome P450"/>
    <property type="match status" value="1"/>
</dbReference>
<accession>A0AAU9V894</accession>